<protein>
    <recommendedName>
        <fullName evidence="2">Apple domain-containing protein</fullName>
    </recommendedName>
</protein>
<dbReference type="Proteomes" id="UP000318571">
    <property type="component" value="Chromosome 3"/>
</dbReference>
<accession>A0A553P7E7</accession>
<keyword evidence="4" id="KW-1185">Reference proteome</keyword>
<proteinExistence type="predicted"/>
<name>A0A553P7E7_TIGCA</name>
<dbReference type="InterPro" id="IPR003609">
    <property type="entry name" value="Pan_app"/>
</dbReference>
<evidence type="ECO:0000313" key="3">
    <source>
        <dbReference type="EMBL" id="TRY73607.1"/>
    </source>
</evidence>
<feature type="domain" description="Apple" evidence="2">
    <location>
        <begin position="45"/>
        <end position="99"/>
    </location>
</feature>
<keyword evidence="1" id="KW-0732">Signal</keyword>
<gene>
    <name evidence="3" type="ORF">TCAL_13551</name>
</gene>
<reference evidence="3 4" key="1">
    <citation type="journal article" date="2018" name="Nat. Ecol. Evol.">
        <title>Genomic signatures of mitonuclear coevolution across populations of Tigriopus californicus.</title>
        <authorList>
            <person name="Barreto F.S."/>
            <person name="Watson E.T."/>
            <person name="Lima T.G."/>
            <person name="Willett C.S."/>
            <person name="Edmands S."/>
            <person name="Li W."/>
            <person name="Burton R.S."/>
        </authorList>
    </citation>
    <scope>NUCLEOTIDE SEQUENCE [LARGE SCALE GENOMIC DNA]</scope>
    <source>
        <strain evidence="3 4">San Diego</strain>
    </source>
</reference>
<feature type="non-terminal residue" evidence="3">
    <location>
        <position position="114"/>
    </location>
</feature>
<evidence type="ECO:0000256" key="1">
    <source>
        <dbReference type="SAM" id="SignalP"/>
    </source>
</evidence>
<feature type="signal peptide" evidence="1">
    <location>
        <begin position="1"/>
        <end position="28"/>
    </location>
</feature>
<evidence type="ECO:0000259" key="2">
    <source>
        <dbReference type="Pfam" id="PF00024"/>
    </source>
</evidence>
<dbReference type="Gene3D" id="3.50.4.10">
    <property type="entry name" value="Hepatocyte Growth Factor"/>
    <property type="match status" value="1"/>
</dbReference>
<dbReference type="AlphaFoldDB" id="A0A553P7E7"/>
<organism evidence="3 4">
    <name type="scientific">Tigriopus californicus</name>
    <name type="common">Marine copepod</name>
    <dbReference type="NCBI Taxonomy" id="6832"/>
    <lineage>
        <taxon>Eukaryota</taxon>
        <taxon>Metazoa</taxon>
        <taxon>Ecdysozoa</taxon>
        <taxon>Arthropoda</taxon>
        <taxon>Crustacea</taxon>
        <taxon>Multicrustacea</taxon>
        <taxon>Hexanauplia</taxon>
        <taxon>Copepoda</taxon>
        <taxon>Harpacticoida</taxon>
        <taxon>Harpacticidae</taxon>
        <taxon>Tigriopus</taxon>
    </lineage>
</organism>
<feature type="chain" id="PRO_5021752665" description="Apple domain-containing protein" evidence="1">
    <location>
        <begin position="29"/>
        <end position="114"/>
    </location>
</feature>
<dbReference type="Pfam" id="PF00024">
    <property type="entry name" value="PAN_1"/>
    <property type="match status" value="1"/>
</dbReference>
<dbReference type="EMBL" id="VCGU01000007">
    <property type="protein sequence ID" value="TRY73607.1"/>
    <property type="molecule type" value="Genomic_DNA"/>
</dbReference>
<sequence length="114" mass="12930">MPFGCVTKMPLGLNLIFLTIFYFESSNGCEPDEDCFPEFRFAHCLTNNSNYRGPTLFEEQHSSMATCHEMCQKEPDCDHAAYLPQFLNSCIGRNNKTQTNSGISLNTYIIPKVC</sequence>
<evidence type="ECO:0000313" key="4">
    <source>
        <dbReference type="Proteomes" id="UP000318571"/>
    </source>
</evidence>
<comment type="caution">
    <text evidence="3">The sequence shown here is derived from an EMBL/GenBank/DDBJ whole genome shotgun (WGS) entry which is preliminary data.</text>
</comment>